<accession>A0A1W2H406</accession>
<sequence length="355" mass="39928">MSPKITASVFGFTPQGDEVELYMLSIQGQIEVRVMNYGATWTHLFLPDRNGKMEDVLLGFDTLEGFFQQEYLDNYCYLGSTVGRIAGRIANNSFSLDGKTFHLPANQGTTHLHGGMMGWDKKIWKAEPFETDNSVGVTFYYQSPDGEENYPGTVDVWVTYTLDETGRLEISYRAMTDKKTIINPTNHFYINLSGDFSKNIESHAFFVDADNYLPLNEKSLPIGVKSPVAGTPFDFRHLKKIKDQIQIDNHQLEIANGIDHCFELNQPEDCAILYDAESGRKLTLSTTEPGIQVYTGNFLNGSFVGKKGVAFDKRSAICLETQHFPDAINLPEFDSVILLPGEIFESRTQFVFGVE</sequence>
<keyword evidence="7 8" id="KW-0119">Carbohydrate metabolism</keyword>
<reference evidence="13" key="1">
    <citation type="submission" date="2017-04" db="EMBL/GenBank/DDBJ databases">
        <authorList>
            <person name="Varghese N."/>
            <person name="Submissions S."/>
        </authorList>
    </citation>
    <scope>NUCLEOTIDE SEQUENCE [LARGE SCALE GENOMIC DNA]</scope>
    <source>
        <strain evidence="13">DSM 16537</strain>
    </source>
</reference>
<feature type="active site" description="Proton donor" evidence="9">
    <location>
        <position position="187"/>
    </location>
</feature>
<dbReference type="Gene3D" id="2.70.98.10">
    <property type="match status" value="1"/>
</dbReference>
<dbReference type="GO" id="GO:0033499">
    <property type="term" value="P:galactose catabolic process via UDP-galactose, Leloir pathway"/>
    <property type="evidence" value="ECO:0007669"/>
    <property type="project" value="TreeGrafter"/>
</dbReference>
<organism evidence="12 13">
    <name type="scientific">Aquiflexum balticum DSM 16537</name>
    <dbReference type="NCBI Taxonomy" id="758820"/>
    <lineage>
        <taxon>Bacteria</taxon>
        <taxon>Pseudomonadati</taxon>
        <taxon>Bacteroidota</taxon>
        <taxon>Cytophagia</taxon>
        <taxon>Cytophagales</taxon>
        <taxon>Cyclobacteriaceae</taxon>
        <taxon>Aquiflexum</taxon>
    </lineage>
</organism>
<proteinExistence type="inferred from homology"/>
<dbReference type="RefSeq" id="WP_084120542.1">
    <property type="nucleotide sequence ID" value="NZ_LT838813.1"/>
</dbReference>
<evidence type="ECO:0000256" key="8">
    <source>
        <dbReference type="PIRNR" id="PIRNR005096"/>
    </source>
</evidence>
<protein>
    <recommendedName>
        <fullName evidence="8">Aldose 1-epimerase</fullName>
        <ecNumber evidence="8">5.1.3.3</ecNumber>
    </recommendedName>
</protein>
<dbReference type="GO" id="GO:0005737">
    <property type="term" value="C:cytoplasm"/>
    <property type="evidence" value="ECO:0007669"/>
    <property type="project" value="TreeGrafter"/>
</dbReference>
<dbReference type="GO" id="GO:0006006">
    <property type="term" value="P:glucose metabolic process"/>
    <property type="evidence" value="ECO:0007669"/>
    <property type="project" value="TreeGrafter"/>
</dbReference>
<name>A0A1W2H406_9BACT</name>
<evidence type="ECO:0000256" key="4">
    <source>
        <dbReference type="ARBA" id="ARBA00011245"/>
    </source>
</evidence>
<keyword evidence="13" id="KW-1185">Reference proteome</keyword>
<dbReference type="STRING" id="758820.SAMN00777080_2270"/>
<dbReference type="AlphaFoldDB" id="A0A1W2H406"/>
<keyword evidence="5" id="KW-0106">Calcium</keyword>
<comment type="subunit">
    <text evidence="4">Monomer.</text>
</comment>
<dbReference type="InterPro" id="IPR008183">
    <property type="entry name" value="Aldose_1/G6P_1-epimerase"/>
</dbReference>
<dbReference type="Pfam" id="PF01263">
    <property type="entry name" value="Aldose_epim"/>
    <property type="match status" value="1"/>
</dbReference>
<comment type="similarity">
    <text evidence="3 8">Belongs to the aldose epimerase family.</text>
</comment>
<evidence type="ECO:0000256" key="5">
    <source>
        <dbReference type="ARBA" id="ARBA00022837"/>
    </source>
</evidence>
<dbReference type="Proteomes" id="UP000192333">
    <property type="component" value="Chromosome I"/>
</dbReference>
<dbReference type="PANTHER" id="PTHR10091">
    <property type="entry name" value="ALDOSE-1-EPIMERASE"/>
    <property type="match status" value="1"/>
</dbReference>
<dbReference type="EC" id="5.1.3.3" evidence="8"/>
<dbReference type="UniPathway" id="UPA00242"/>
<dbReference type="EMBL" id="LT838813">
    <property type="protein sequence ID" value="SMD43663.1"/>
    <property type="molecule type" value="Genomic_DNA"/>
</dbReference>
<evidence type="ECO:0000256" key="9">
    <source>
        <dbReference type="PIRSR" id="PIRSR005096-1"/>
    </source>
</evidence>
<dbReference type="GO" id="GO:0030246">
    <property type="term" value="F:carbohydrate binding"/>
    <property type="evidence" value="ECO:0007669"/>
    <property type="project" value="InterPro"/>
</dbReference>
<feature type="binding site" evidence="10">
    <location>
        <position position="259"/>
    </location>
    <ligand>
        <name>beta-D-galactose</name>
        <dbReference type="ChEBI" id="CHEBI:27667"/>
    </ligand>
</feature>
<dbReference type="PIRSF" id="PIRSF005096">
    <property type="entry name" value="GALM"/>
    <property type="match status" value="1"/>
</dbReference>
<evidence type="ECO:0000256" key="3">
    <source>
        <dbReference type="ARBA" id="ARBA00006206"/>
    </source>
</evidence>
<dbReference type="InterPro" id="IPR011013">
    <property type="entry name" value="Gal_mutarotase_sf_dom"/>
</dbReference>
<comment type="pathway">
    <text evidence="2 8">Carbohydrate metabolism; hexose metabolism.</text>
</comment>
<gene>
    <name evidence="12" type="ORF">SAMN00777080_2270</name>
</gene>
<dbReference type="GO" id="GO:0004034">
    <property type="term" value="F:aldose 1-epimerase activity"/>
    <property type="evidence" value="ECO:0007669"/>
    <property type="project" value="UniProtKB-EC"/>
</dbReference>
<dbReference type="SUPFAM" id="SSF74650">
    <property type="entry name" value="Galactose mutarotase-like"/>
    <property type="match status" value="1"/>
</dbReference>
<feature type="binding site" evidence="11">
    <location>
        <begin position="187"/>
        <end position="189"/>
    </location>
    <ligand>
        <name>beta-D-galactose</name>
        <dbReference type="ChEBI" id="CHEBI:27667"/>
    </ligand>
</feature>
<dbReference type="NCBIfam" id="NF008277">
    <property type="entry name" value="PRK11055.1"/>
    <property type="match status" value="1"/>
</dbReference>
<evidence type="ECO:0000256" key="10">
    <source>
        <dbReference type="PIRSR" id="PIRSR005096-2"/>
    </source>
</evidence>
<comment type="cofactor">
    <cofactor evidence="1">
        <name>Ca(2+)</name>
        <dbReference type="ChEBI" id="CHEBI:29108"/>
    </cofactor>
</comment>
<feature type="active site" description="Proton acceptor" evidence="9">
    <location>
        <position position="320"/>
    </location>
</feature>
<comment type="catalytic activity">
    <reaction evidence="8">
        <text>alpha-D-glucose = beta-D-glucose</text>
        <dbReference type="Rhea" id="RHEA:10264"/>
        <dbReference type="ChEBI" id="CHEBI:15903"/>
        <dbReference type="ChEBI" id="CHEBI:17925"/>
        <dbReference type="EC" id="5.1.3.3"/>
    </reaction>
</comment>
<dbReference type="InterPro" id="IPR014718">
    <property type="entry name" value="GH-type_carb-bd"/>
</dbReference>
<keyword evidence="6 8" id="KW-0413">Isomerase</keyword>
<dbReference type="InterPro" id="IPR015443">
    <property type="entry name" value="Aldose_1-epimerase"/>
</dbReference>
<evidence type="ECO:0000256" key="11">
    <source>
        <dbReference type="PIRSR" id="PIRSR005096-3"/>
    </source>
</evidence>
<evidence type="ECO:0000256" key="2">
    <source>
        <dbReference type="ARBA" id="ARBA00005028"/>
    </source>
</evidence>
<dbReference type="PANTHER" id="PTHR10091:SF0">
    <property type="entry name" value="GALACTOSE MUTAROTASE"/>
    <property type="match status" value="1"/>
</dbReference>
<evidence type="ECO:0000256" key="7">
    <source>
        <dbReference type="ARBA" id="ARBA00023277"/>
    </source>
</evidence>
<evidence type="ECO:0000313" key="12">
    <source>
        <dbReference type="EMBL" id="SMD43663.1"/>
    </source>
</evidence>
<evidence type="ECO:0000256" key="1">
    <source>
        <dbReference type="ARBA" id="ARBA00001913"/>
    </source>
</evidence>
<evidence type="ECO:0000313" key="13">
    <source>
        <dbReference type="Proteomes" id="UP000192333"/>
    </source>
</evidence>
<dbReference type="CDD" id="cd09019">
    <property type="entry name" value="galactose_mutarotase_like"/>
    <property type="match status" value="1"/>
</dbReference>
<dbReference type="OrthoDB" id="9779408at2"/>
<evidence type="ECO:0000256" key="6">
    <source>
        <dbReference type="ARBA" id="ARBA00023235"/>
    </source>
</evidence>
<dbReference type="InterPro" id="IPR047215">
    <property type="entry name" value="Galactose_mutarotase-like"/>
</dbReference>